<keyword evidence="11 14" id="KW-1133">Transmembrane helix</keyword>
<reference evidence="16" key="2">
    <citation type="submission" date="2021-04" db="EMBL/GenBank/DDBJ databases">
        <authorList>
            <person name="Gilroy R."/>
        </authorList>
    </citation>
    <scope>NUCLEOTIDE SEQUENCE</scope>
    <source>
        <strain evidence="16">5790</strain>
    </source>
</reference>
<evidence type="ECO:0000256" key="5">
    <source>
        <dbReference type="ARBA" id="ARBA00022553"/>
    </source>
</evidence>
<dbReference type="EMBL" id="DXIJ01000082">
    <property type="protein sequence ID" value="HIV85963.1"/>
    <property type="molecule type" value="Genomic_DNA"/>
</dbReference>
<organism evidence="16 17">
    <name type="scientific">Candidatus Monoglobus merdigallinarum</name>
    <dbReference type="NCBI Taxonomy" id="2838698"/>
    <lineage>
        <taxon>Bacteria</taxon>
        <taxon>Bacillati</taxon>
        <taxon>Bacillota</taxon>
        <taxon>Clostridia</taxon>
        <taxon>Monoglobales</taxon>
        <taxon>Monoglobaceae</taxon>
        <taxon>Monoglobus</taxon>
    </lineage>
</organism>
<evidence type="ECO:0000256" key="13">
    <source>
        <dbReference type="ARBA" id="ARBA00023136"/>
    </source>
</evidence>
<dbReference type="SUPFAM" id="SSF158472">
    <property type="entry name" value="HAMP domain-like"/>
    <property type="match status" value="1"/>
</dbReference>
<dbReference type="InterPro" id="IPR036097">
    <property type="entry name" value="HisK_dim/P_sf"/>
</dbReference>
<keyword evidence="7 14" id="KW-0812">Transmembrane</keyword>
<dbReference type="SMART" id="SM00304">
    <property type="entry name" value="HAMP"/>
    <property type="match status" value="1"/>
</dbReference>
<feature type="domain" description="HAMP" evidence="15">
    <location>
        <begin position="84"/>
        <end position="136"/>
    </location>
</feature>
<evidence type="ECO:0000256" key="8">
    <source>
        <dbReference type="ARBA" id="ARBA00022741"/>
    </source>
</evidence>
<evidence type="ECO:0000256" key="3">
    <source>
        <dbReference type="ARBA" id="ARBA00012438"/>
    </source>
</evidence>
<dbReference type="Gene3D" id="6.10.340.10">
    <property type="match status" value="1"/>
</dbReference>
<keyword evidence="12" id="KW-0902">Two-component regulatory system</keyword>
<keyword evidence="8" id="KW-0547">Nucleotide-binding</keyword>
<sequence length="185" mass="20622">MSIKGKFFLSSILMLILLLVVMGLISALILLFFLNSFPAMLLEIKDIHDVFSSPDILRAVTVWIIILIIVVAACCIGVTAYLSHSILSPLKKISEAMEHLTDGDLDYEFSCSGEGEVKELYNSIERLRLRLKKSVSDEIARTEQNKMLIANISHDLKTPITSIKGYVEGIRDGIAASPEMMDKYL</sequence>
<proteinExistence type="predicted"/>
<reference evidence="16" key="1">
    <citation type="journal article" date="2021" name="PeerJ">
        <title>Extensive microbial diversity within the chicken gut microbiome revealed by metagenomics and culture.</title>
        <authorList>
            <person name="Gilroy R."/>
            <person name="Ravi A."/>
            <person name="Getino M."/>
            <person name="Pursley I."/>
            <person name="Horton D.L."/>
            <person name="Alikhan N.F."/>
            <person name="Baker D."/>
            <person name="Gharbi K."/>
            <person name="Hall N."/>
            <person name="Watson M."/>
            <person name="Adriaenssens E.M."/>
            <person name="Foster-Nyarko E."/>
            <person name="Jarju S."/>
            <person name="Secka A."/>
            <person name="Antonio M."/>
            <person name="Oren A."/>
            <person name="Chaudhuri R.R."/>
            <person name="La Ragione R."/>
            <person name="Hildebrand F."/>
            <person name="Pallen M.J."/>
        </authorList>
    </citation>
    <scope>NUCLEOTIDE SEQUENCE</scope>
    <source>
        <strain evidence="16">5790</strain>
    </source>
</reference>
<comment type="caution">
    <text evidence="16">The sequence shown here is derived from an EMBL/GenBank/DDBJ whole genome shotgun (WGS) entry which is preliminary data.</text>
</comment>
<dbReference type="GO" id="GO:0005524">
    <property type="term" value="F:ATP binding"/>
    <property type="evidence" value="ECO:0007669"/>
    <property type="project" value="UniProtKB-KW"/>
</dbReference>
<dbReference type="InterPro" id="IPR003660">
    <property type="entry name" value="HAMP_dom"/>
</dbReference>
<evidence type="ECO:0000256" key="14">
    <source>
        <dbReference type="SAM" id="Phobius"/>
    </source>
</evidence>
<evidence type="ECO:0000256" key="10">
    <source>
        <dbReference type="ARBA" id="ARBA00022840"/>
    </source>
</evidence>
<evidence type="ECO:0000313" key="17">
    <source>
        <dbReference type="Proteomes" id="UP000824162"/>
    </source>
</evidence>
<keyword evidence="5" id="KW-0597">Phosphoprotein</keyword>
<evidence type="ECO:0000256" key="7">
    <source>
        <dbReference type="ARBA" id="ARBA00022692"/>
    </source>
</evidence>
<dbReference type="Pfam" id="PF00512">
    <property type="entry name" value="HisKA"/>
    <property type="match status" value="1"/>
</dbReference>
<dbReference type="InterPro" id="IPR003661">
    <property type="entry name" value="HisK_dim/P_dom"/>
</dbReference>
<evidence type="ECO:0000256" key="9">
    <source>
        <dbReference type="ARBA" id="ARBA00022777"/>
    </source>
</evidence>
<dbReference type="PANTHER" id="PTHR45528:SF1">
    <property type="entry name" value="SENSOR HISTIDINE KINASE CPXA"/>
    <property type="match status" value="1"/>
</dbReference>
<dbReference type="EC" id="2.7.13.3" evidence="3"/>
<keyword evidence="4" id="KW-1003">Cell membrane</keyword>
<evidence type="ECO:0000256" key="2">
    <source>
        <dbReference type="ARBA" id="ARBA00004651"/>
    </source>
</evidence>
<keyword evidence="13 14" id="KW-0472">Membrane</keyword>
<dbReference type="Gene3D" id="1.10.287.130">
    <property type="match status" value="1"/>
</dbReference>
<feature type="transmembrane region" description="Helical" evidence="14">
    <location>
        <begin position="12"/>
        <end position="34"/>
    </location>
</feature>
<comment type="catalytic activity">
    <reaction evidence="1">
        <text>ATP + protein L-histidine = ADP + protein N-phospho-L-histidine.</text>
        <dbReference type="EC" id="2.7.13.3"/>
    </reaction>
</comment>
<feature type="non-terminal residue" evidence="16">
    <location>
        <position position="185"/>
    </location>
</feature>
<dbReference type="Proteomes" id="UP000824162">
    <property type="component" value="Unassembled WGS sequence"/>
</dbReference>
<dbReference type="CDD" id="cd00082">
    <property type="entry name" value="HisKA"/>
    <property type="match status" value="1"/>
</dbReference>
<keyword evidence="9" id="KW-0418">Kinase</keyword>
<accession>A0A9D1PR47</accession>
<gene>
    <name evidence="16" type="ORF">H9900_04045</name>
</gene>
<evidence type="ECO:0000256" key="4">
    <source>
        <dbReference type="ARBA" id="ARBA00022475"/>
    </source>
</evidence>
<dbReference type="InterPro" id="IPR050398">
    <property type="entry name" value="HssS/ArlS-like"/>
</dbReference>
<dbReference type="GO" id="GO:0005886">
    <property type="term" value="C:plasma membrane"/>
    <property type="evidence" value="ECO:0007669"/>
    <property type="project" value="UniProtKB-SubCell"/>
</dbReference>
<evidence type="ECO:0000256" key="11">
    <source>
        <dbReference type="ARBA" id="ARBA00022989"/>
    </source>
</evidence>
<keyword evidence="10" id="KW-0067">ATP-binding</keyword>
<comment type="subcellular location">
    <subcellularLocation>
        <location evidence="2">Cell membrane</location>
        <topology evidence="2">Multi-pass membrane protein</topology>
    </subcellularLocation>
</comment>
<feature type="transmembrane region" description="Helical" evidence="14">
    <location>
        <begin position="60"/>
        <end position="82"/>
    </location>
</feature>
<evidence type="ECO:0000256" key="1">
    <source>
        <dbReference type="ARBA" id="ARBA00000085"/>
    </source>
</evidence>
<protein>
    <recommendedName>
        <fullName evidence="3">histidine kinase</fullName>
        <ecNumber evidence="3">2.7.13.3</ecNumber>
    </recommendedName>
</protein>
<evidence type="ECO:0000256" key="6">
    <source>
        <dbReference type="ARBA" id="ARBA00022679"/>
    </source>
</evidence>
<dbReference type="AlphaFoldDB" id="A0A9D1PR47"/>
<dbReference type="CDD" id="cd06225">
    <property type="entry name" value="HAMP"/>
    <property type="match status" value="1"/>
</dbReference>
<keyword evidence="6" id="KW-0808">Transferase</keyword>
<evidence type="ECO:0000313" key="16">
    <source>
        <dbReference type="EMBL" id="HIV85963.1"/>
    </source>
</evidence>
<evidence type="ECO:0000256" key="12">
    <source>
        <dbReference type="ARBA" id="ARBA00023012"/>
    </source>
</evidence>
<dbReference type="GO" id="GO:0000155">
    <property type="term" value="F:phosphorelay sensor kinase activity"/>
    <property type="evidence" value="ECO:0007669"/>
    <property type="project" value="InterPro"/>
</dbReference>
<dbReference type="PANTHER" id="PTHR45528">
    <property type="entry name" value="SENSOR HISTIDINE KINASE CPXA"/>
    <property type="match status" value="1"/>
</dbReference>
<dbReference type="PROSITE" id="PS50885">
    <property type="entry name" value="HAMP"/>
    <property type="match status" value="1"/>
</dbReference>
<dbReference type="Pfam" id="PF00672">
    <property type="entry name" value="HAMP"/>
    <property type="match status" value="1"/>
</dbReference>
<dbReference type="SUPFAM" id="SSF47384">
    <property type="entry name" value="Homodimeric domain of signal transducing histidine kinase"/>
    <property type="match status" value="1"/>
</dbReference>
<evidence type="ECO:0000259" key="15">
    <source>
        <dbReference type="PROSITE" id="PS50885"/>
    </source>
</evidence>
<name>A0A9D1PR47_9FIRM</name>